<feature type="compositionally biased region" description="Basic residues" evidence="4">
    <location>
        <begin position="247"/>
        <end position="257"/>
    </location>
</feature>
<keyword evidence="8" id="KW-1185">Reference proteome</keyword>
<keyword evidence="5" id="KW-1133">Transmembrane helix</keyword>
<feature type="compositionally biased region" description="Pro residues" evidence="4">
    <location>
        <begin position="221"/>
        <end position="246"/>
    </location>
</feature>
<dbReference type="GO" id="GO:0005615">
    <property type="term" value="C:extracellular space"/>
    <property type="evidence" value="ECO:0007669"/>
    <property type="project" value="TreeGrafter"/>
</dbReference>
<evidence type="ECO:0000256" key="2">
    <source>
        <dbReference type="ARBA" id="ARBA00022525"/>
    </source>
</evidence>
<dbReference type="InterPro" id="IPR008160">
    <property type="entry name" value="Collagen"/>
</dbReference>
<dbReference type="Proteomes" id="UP001152622">
    <property type="component" value="Chromosome 13"/>
</dbReference>
<feature type="domain" description="Olfactomedin-like" evidence="6">
    <location>
        <begin position="294"/>
        <end position="538"/>
    </location>
</feature>
<evidence type="ECO:0000259" key="6">
    <source>
        <dbReference type="PROSITE" id="PS51132"/>
    </source>
</evidence>
<dbReference type="SMART" id="SM00284">
    <property type="entry name" value="OLF"/>
    <property type="match status" value="1"/>
</dbReference>
<reference evidence="7" key="1">
    <citation type="journal article" date="2023" name="Science">
        <title>Genome structures resolve the early diversification of teleost fishes.</title>
        <authorList>
            <person name="Parey E."/>
            <person name="Louis A."/>
            <person name="Montfort J."/>
            <person name="Bouchez O."/>
            <person name="Roques C."/>
            <person name="Iampietro C."/>
            <person name="Lluch J."/>
            <person name="Castinel A."/>
            <person name="Donnadieu C."/>
            <person name="Desvignes T."/>
            <person name="Floi Bucao C."/>
            <person name="Jouanno E."/>
            <person name="Wen M."/>
            <person name="Mejri S."/>
            <person name="Dirks R."/>
            <person name="Jansen H."/>
            <person name="Henkel C."/>
            <person name="Chen W.J."/>
            <person name="Zahm M."/>
            <person name="Cabau C."/>
            <person name="Klopp C."/>
            <person name="Thompson A.W."/>
            <person name="Robinson-Rechavi M."/>
            <person name="Braasch I."/>
            <person name="Lecointre G."/>
            <person name="Bobe J."/>
            <person name="Postlethwait J.H."/>
            <person name="Berthelot C."/>
            <person name="Roest Crollius H."/>
            <person name="Guiguen Y."/>
        </authorList>
    </citation>
    <scope>NUCLEOTIDE SEQUENCE</scope>
    <source>
        <strain evidence="7">WJC10195</strain>
    </source>
</reference>
<evidence type="ECO:0000313" key="7">
    <source>
        <dbReference type="EMBL" id="KAJ8343563.1"/>
    </source>
</evidence>
<dbReference type="OrthoDB" id="8397025at2759"/>
<name>A0A9Q1ERG5_SYNKA</name>
<sequence>MLKEVGKSGSGNGMREVGEGPSWRMRLLLLGMCALTLLSSAGLVVLLLRQTQLTAQLLQLDAQVREISERAVVEFLSEVTPLAEQQRAKHQRHRNPRNKRSHGPWGPRGPSRGEEQEDMMMMMTYSIVPVRVLVDLCNSTNGICLTGPPGPAGLPGLDGMPGFNGTDGIPGPMGEPGALGKRGRRGPPGPPGEKGDPGEMGEPGPPGEKGETSNDVIIEGPPGPVGPPGAPGPVGPPGSPGPPGPHGRPRNRTQRARLQKVRTAVGLSYAVPNDDTSAEKAAGKAQEAPSKKAECIVKSITNPRNITKMETTYGAWMQDTALQDDERIWVADHFSGRDVKEYRSIASFLNGTSETIDVRKFFFGCGHIVHNGSIYYHIAGAFEIARFNLRTQRLQTLSIGNSLYHNLTYLLHNSKTYFKLAADENGLWLVFASSVDETIMVAQLDEKTFSVTSYINTSYPRTKAGNAFIACGVLYVTDNKDTKVTYAFDLLKGKPVSVTFDLRSPGGDLAMLSYSPKKKRLYVWDTSYVQVYDVRFLSDD</sequence>
<dbReference type="PROSITE" id="PS51132">
    <property type="entry name" value="OLF"/>
    <property type="match status" value="1"/>
</dbReference>
<feature type="region of interest" description="Disordered" evidence="4">
    <location>
        <begin position="83"/>
        <end position="114"/>
    </location>
</feature>
<dbReference type="SUPFAM" id="SSF63829">
    <property type="entry name" value="Calcium-dependent phosphotriesterase"/>
    <property type="match status" value="1"/>
</dbReference>
<evidence type="ECO:0000256" key="1">
    <source>
        <dbReference type="ARBA" id="ARBA00004613"/>
    </source>
</evidence>
<feature type="transmembrane region" description="Helical" evidence="5">
    <location>
        <begin position="27"/>
        <end position="48"/>
    </location>
</feature>
<evidence type="ECO:0000256" key="3">
    <source>
        <dbReference type="PROSITE-ProRule" id="PRU00446"/>
    </source>
</evidence>
<feature type="region of interest" description="Disordered" evidence="4">
    <location>
        <begin position="155"/>
        <end position="257"/>
    </location>
</feature>
<organism evidence="7 8">
    <name type="scientific">Synaphobranchus kaupii</name>
    <name type="common">Kaup's arrowtooth eel</name>
    <dbReference type="NCBI Taxonomy" id="118154"/>
    <lineage>
        <taxon>Eukaryota</taxon>
        <taxon>Metazoa</taxon>
        <taxon>Chordata</taxon>
        <taxon>Craniata</taxon>
        <taxon>Vertebrata</taxon>
        <taxon>Euteleostomi</taxon>
        <taxon>Actinopterygii</taxon>
        <taxon>Neopterygii</taxon>
        <taxon>Teleostei</taxon>
        <taxon>Anguilliformes</taxon>
        <taxon>Synaphobranchidae</taxon>
        <taxon>Synaphobranchus</taxon>
    </lineage>
</organism>
<dbReference type="InterPro" id="IPR003112">
    <property type="entry name" value="Olfac-like_dom"/>
</dbReference>
<keyword evidence="5" id="KW-0472">Membrane</keyword>
<comment type="caution">
    <text evidence="7">The sequence shown here is derived from an EMBL/GenBank/DDBJ whole genome shotgun (WGS) entry which is preliminary data.</text>
</comment>
<evidence type="ECO:0000256" key="4">
    <source>
        <dbReference type="SAM" id="MobiDB-lite"/>
    </source>
</evidence>
<dbReference type="EMBL" id="JAINUF010000013">
    <property type="protein sequence ID" value="KAJ8343563.1"/>
    <property type="molecule type" value="Genomic_DNA"/>
</dbReference>
<dbReference type="InterPro" id="IPR050605">
    <property type="entry name" value="Olfactomedin-like_domain"/>
</dbReference>
<keyword evidence="5" id="KW-0812">Transmembrane</keyword>
<keyword evidence="2" id="KW-0964">Secreted</keyword>
<comment type="caution">
    <text evidence="3">Lacks conserved residue(s) required for the propagation of feature annotation.</text>
</comment>
<dbReference type="GO" id="GO:0007165">
    <property type="term" value="P:signal transduction"/>
    <property type="evidence" value="ECO:0007669"/>
    <property type="project" value="TreeGrafter"/>
</dbReference>
<proteinExistence type="predicted"/>
<dbReference type="AlphaFoldDB" id="A0A9Q1ERG5"/>
<feature type="compositionally biased region" description="Basic residues" evidence="4">
    <location>
        <begin position="88"/>
        <end position="102"/>
    </location>
</feature>
<dbReference type="PANTHER" id="PTHR23192">
    <property type="entry name" value="OLFACTOMEDIN-RELATED"/>
    <property type="match status" value="1"/>
</dbReference>
<evidence type="ECO:0000313" key="8">
    <source>
        <dbReference type="Proteomes" id="UP001152622"/>
    </source>
</evidence>
<accession>A0A9Q1ERG5</accession>
<dbReference type="PANTHER" id="PTHR23192:SF85">
    <property type="entry name" value="GLIOMEDIN"/>
    <property type="match status" value="1"/>
</dbReference>
<evidence type="ECO:0000256" key="5">
    <source>
        <dbReference type="SAM" id="Phobius"/>
    </source>
</evidence>
<dbReference type="GO" id="GO:0009986">
    <property type="term" value="C:cell surface"/>
    <property type="evidence" value="ECO:0007669"/>
    <property type="project" value="TreeGrafter"/>
</dbReference>
<protein>
    <recommendedName>
        <fullName evidence="6">Olfactomedin-like domain-containing protein</fullName>
    </recommendedName>
</protein>
<gene>
    <name evidence="7" type="ORF">SKAU_G00308920</name>
</gene>
<comment type="subcellular location">
    <subcellularLocation>
        <location evidence="1">Secreted</location>
    </subcellularLocation>
</comment>
<dbReference type="Pfam" id="PF02191">
    <property type="entry name" value="OLF"/>
    <property type="match status" value="1"/>
</dbReference>
<dbReference type="Pfam" id="PF01391">
    <property type="entry name" value="Collagen"/>
    <property type="match status" value="1"/>
</dbReference>